<dbReference type="SMART" id="SM00388">
    <property type="entry name" value="HisKA"/>
    <property type="match status" value="1"/>
</dbReference>
<dbReference type="SMART" id="SM00086">
    <property type="entry name" value="PAC"/>
    <property type="match status" value="2"/>
</dbReference>
<dbReference type="InterPro" id="IPR000700">
    <property type="entry name" value="PAS-assoc_C"/>
</dbReference>
<dbReference type="InterPro" id="IPR036097">
    <property type="entry name" value="HisK_dim/P_sf"/>
</dbReference>
<dbReference type="NCBIfam" id="TIGR00229">
    <property type="entry name" value="sensory_box"/>
    <property type="match status" value="2"/>
</dbReference>
<dbReference type="InterPro" id="IPR001610">
    <property type="entry name" value="PAC"/>
</dbReference>
<proteinExistence type="predicted"/>
<dbReference type="InterPro" id="IPR035965">
    <property type="entry name" value="PAS-like_dom_sf"/>
</dbReference>
<dbReference type="PROSITE" id="PS50112">
    <property type="entry name" value="PAS"/>
    <property type="match status" value="2"/>
</dbReference>
<reference evidence="10 11" key="1">
    <citation type="submission" date="2023-07" db="EMBL/GenBank/DDBJ databases">
        <title>Sorghum-associated microbial communities from plants grown in Nebraska, USA.</title>
        <authorList>
            <person name="Schachtman D."/>
        </authorList>
    </citation>
    <scope>NUCLEOTIDE SEQUENCE [LARGE SCALE GENOMIC DNA]</scope>
    <source>
        <strain evidence="10 11">BE57</strain>
    </source>
</reference>
<dbReference type="PROSITE" id="PS50109">
    <property type="entry name" value="HIS_KIN"/>
    <property type="match status" value="1"/>
</dbReference>
<dbReference type="Gene3D" id="3.30.565.10">
    <property type="entry name" value="Histidine kinase-like ATPase, C-terminal domain"/>
    <property type="match status" value="1"/>
</dbReference>
<organism evidence="10 11">
    <name type="scientific">Dyadobacter fermentans</name>
    <dbReference type="NCBI Taxonomy" id="94254"/>
    <lineage>
        <taxon>Bacteria</taxon>
        <taxon>Pseudomonadati</taxon>
        <taxon>Bacteroidota</taxon>
        <taxon>Cytophagia</taxon>
        <taxon>Cytophagales</taxon>
        <taxon>Spirosomataceae</taxon>
        <taxon>Dyadobacter</taxon>
    </lineage>
</organism>
<dbReference type="PANTHER" id="PTHR43304">
    <property type="entry name" value="PHYTOCHROME-LIKE PROTEIN CPH1"/>
    <property type="match status" value="1"/>
</dbReference>
<dbReference type="SMART" id="SM00387">
    <property type="entry name" value="HATPase_c"/>
    <property type="match status" value="1"/>
</dbReference>
<keyword evidence="4" id="KW-0808">Transferase</keyword>
<dbReference type="Pfam" id="PF13426">
    <property type="entry name" value="PAS_9"/>
    <property type="match status" value="2"/>
</dbReference>
<evidence type="ECO:0000313" key="11">
    <source>
        <dbReference type="Proteomes" id="UP001264980"/>
    </source>
</evidence>
<accession>A0ABU1QVE5</accession>
<protein>
    <recommendedName>
        <fullName evidence="2">histidine kinase</fullName>
        <ecNumber evidence="2">2.7.13.3</ecNumber>
    </recommendedName>
</protein>
<dbReference type="Gene3D" id="1.10.287.130">
    <property type="match status" value="1"/>
</dbReference>
<keyword evidence="6" id="KW-0175">Coiled coil</keyword>
<evidence type="ECO:0000259" key="7">
    <source>
        <dbReference type="PROSITE" id="PS50109"/>
    </source>
</evidence>
<evidence type="ECO:0000256" key="1">
    <source>
        <dbReference type="ARBA" id="ARBA00000085"/>
    </source>
</evidence>
<evidence type="ECO:0000256" key="4">
    <source>
        <dbReference type="ARBA" id="ARBA00022679"/>
    </source>
</evidence>
<feature type="coiled-coil region" evidence="6">
    <location>
        <begin position="252"/>
        <end position="279"/>
    </location>
</feature>
<dbReference type="SUPFAM" id="SSF55785">
    <property type="entry name" value="PYP-like sensor domain (PAS domain)"/>
    <property type="match status" value="2"/>
</dbReference>
<evidence type="ECO:0000256" key="3">
    <source>
        <dbReference type="ARBA" id="ARBA00022553"/>
    </source>
</evidence>
<feature type="domain" description="PAC" evidence="9">
    <location>
        <begin position="202"/>
        <end position="254"/>
    </location>
</feature>
<dbReference type="SMART" id="SM00091">
    <property type="entry name" value="PAS"/>
    <property type="match status" value="2"/>
</dbReference>
<keyword evidence="3" id="KW-0597">Phosphoprotein</keyword>
<feature type="domain" description="PAS" evidence="8">
    <location>
        <begin position="127"/>
        <end position="182"/>
    </location>
</feature>
<gene>
    <name evidence="10" type="ORF">J2W84_002163</name>
</gene>
<dbReference type="InterPro" id="IPR036890">
    <property type="entry name" value="HATPase_C_sf"/>
</dbReference>
<dbReference type="InterPro" id="IPR003661">
    <property type="entry name" value="HisK_dim/P_dom"/>
</dbReference>
<dbReference type="RefSeq" id="WP_309982611.1">
    <property type="nucleotide sequence ID" value="NZ_JAVDTI010000002.1"/>
</dbReference>
<feature type="domain" description="PAC" evidence="9">
    <location>
        <begin position="74"/>
        <end position="126"/>
    </location>
</feature>
<dbReference type="PANTHER" id="PTHR43304:SF1">
    <property type="entry name" value="PAC DOMAIN-CONTAINING PROTEIN"/>
    <property type="match status" value="1"/>
</dbReference>
<dbReference type="Pfam" id="PF02518">
    <property type="entry name" value="HATPase_c"/>
    <property type="match status" value="1"/>
</dbReference>
<dbReference type="Pfam" id="PF00512">
    <property type="entry name" value="HisKA"/>
    <property type="match status" value="1"/>
</dbReference>
<evidence type="ECO:0000259" key="9">
    <source>
        <dbReference type="PROSITE" id="PS50113"/>
    </source>
</evidence>
<comment type="catalytic activity">
    <reaction evidence="1">
        <text>ATP + protein L-histidine = ADP + protein N-phospho-L-histidine.</text>
        <dbReference type="EC" id="2.7.13.3"/>
    </reaction>
</comment>
<dbReference type="Proteomes" id="UP001264980">
    <property type="component" value="Unassembled WGS sequence"/>
</dbReference>
<name>A0ABU1QVE5_9BACT</name>
<sequence length="499" mass="56763">MHLNSNLIFRNLAEGIFLLDKTGRITTCNAAASAITGYNEAEIAGKPFRVIDDCQDDPITLSNELDEALKKKKCVAEGWKLRKDRTRYWAEISYSPLFDDSEGLVGYCALLRDITEQKNKQFDLLESEQRYRLMVEQVGDYGIFMLDTKGCIVSWNEGARRIKGYSADDVIGKYFAIFYPEEDILNGKPAWELKVARSTGKYEEEGWRLRKDGSRFWANVVITAVYDAEGRLSGFSKVTRDLTERKMNEQALRESSDKYRQLAQELSVANSELSSVNRELEQFTAIVSHDLKEPVRTVRSFLYLMDQHVDQQKFDLLKLSIGKGIRAAQRMHELIDSLLHYSQVSKVGLQHQKLNVEDMIAEAIQNLNDAVEQSRAQIRVDTGVAFIYGDRVQLVQLFQNLLGNALKFTNGREPEVAVKSWLEDGCVRFVVEDNGIGISPENLDKIFEIFRRLHFASQYPGNGVGLAVCKKVVERHRGKIWAESAHGKGASFHIMLPQI</sequence>
<comment type="caution">
    <text evidence="10">The sequence shown here is derived from an EMBL/GenBank/DDBJ whole genome shotgun (WGS) entry which is preliminary data.</text>
</comment>
<feature type="domain" description="Histidine kinase" evidence="7">
    <location>
        <begin position="286"/>
        <end position="499"/>
    </location>
</feature>
<dbReference type="SUPFAM" id="SSF47384">
    <property type="entry name" value="Homodimeric domain of signal transducing histidine kinase"/>
    <property type="match status" value="1"/>
</dbReference>
<dbReference type="PRINTS" id="PR00344">
    <property type="entry name" value="BCTRLSENSOR"/>
</dbReference>
<evidence type="ECO:0000256" key="5">
    <source>
        <dbReference type="ARBA" id="ARBA00022777"/>
    </source>
</evidence>
<dbReference type="EMBL" id="JAVDTI010000002">
    <property type="protein sequence ID" value="MDR6805117.1"/>
    <property type="molecule type" value="Genomic_DNA"/>
</dbReference>
<dbReference type="Gene3D" id="3.30.450.20">
    <property type="entry name" value="PAS domain"/>
    <property type="match status" value="2"/>
</dbReference>
<evidence type="ECO:0000256" key="6">
    <source>
        <dbReference type="SAM" id="Coils"/>
    </source>
</evidence>
<dbReference type="EC" id="2.7.13.3" evidence="2"/>
<dbReference type="InterPro" id="IPR052162">
    <property type="entry name" value="Sensor_kinase/Photoreceptor"/>
</dbReference>
<evidence type="ECO:0000256" key="2">
    <source>
        <dbReference type="ARBA" id="ARBA00012438"/>
    </source>
</evidence>
<dbReference type="InterPro" id="IPR005467">
    <property type="entry name" value="His_kinase_dom"/>
</dbReference>
<dbReference type="SUPFAM" id="SSF55874">
    <property type="entry name" value="ATPase domain of HSP90 chaperone/DNA topoisomerase II/histidine kinase"/>
    <property type="match status" value="1"/>
</dbReference>
<dbReference type="InterPro" id="IPR004358">
    <property type="entry name" value="Sig_transdc_His_kin-like_C"/>
</dbReference>
<dbReference type="CDD" id="cd00130">
    <property type="entry name" value="PAS"/>
    <property type="match status" value="2"/>
</dbReference>
<keyword evidence="5" id="KW-0418">Kinase</keyword>
<dbReference type="CDD" id="cd00082">
    <property type="entry name" value="HisKA"/>
    <property type="match status" value="1"/>
</dbReference>
<evidence type="ECO:0000313" key="10">
    <source>
        <dbReference type="EMBL" id="MDR6805117.1"/>
    </source>
</evidence>
<dbReference type="InterPro" id="IPR000014">
    <property type="entry name" value="PAS"/>
</dbReference>
<evidence type="ECO:0000259" key="8">
    <source>
        <dbReference type="PROSITE" id="PS50112"/>
    </source>
</evidence>
<dbReference type="InterPro" id="IPR003594">
    <property type="entry name" value="HATPase_dom"/>
</dbReference>
<dbReference type="PROSITE" id="PS50113">
    <property type="entry name" value="PAC"/>
    <property type="match status" value="2"/>
</dbReference>
<keyword evidence="11" id="KW-1185">Reference proteome</keyword>
<feature type="domain" description="PAS" evidence="8">
    <location>
        <begin position="8"/>
        <end position="72"/>
    </location>
</feature>